<evidence type="ECO:0000256" key="15">
    <source>
        <dbReference type="ARBA" id="ARBA00041693"/>
    </source>
</evidence>
<evidence type="ECO:0000313" key="20">
    <source>
        <dbReference type="Proteomes" id="UP000567822"/>
    </source>
</evidence>
<dbReference type="Gene3D" id="3.40.50.12650">
    <property type="match status" value="1"/>
</dbReference>
<evidence type="ECO:0000256" key="17">
    <source>
        <dbReference type="SAM" id="MobiDB-lite"/>
    </source>
</evidence>
<keyword evidence="11" id="KW-0779">Telomere</keyword>
<dbReference type="GO" id="GO:0008800">
    <property type="term" value="F:beta-lactamase activity"/>
    <property type="evidence" value="ECO:0007669"/>
    <property type="project" value="UniProtKB-EC"/>
</dbReference>
<comment type="similarity">
    <text evidence="4">Belongs to the DNA repair metallo-beta-lactamase (DRMBL) family.</text>
</comment>
<comment type="caution">
    <text evidence="19">The sequence shown here is derived from an EMBL/GenBank/DDBJ whole genome shotgun (WGS) entry which is preliminary data.</text>
</comment>
<evidence type="ECO:0000256" key="4">
    <source>
        <dbReference type="ARBA" id="ARBA00010304"/>
    </source>
</evidence>
<dbReference type="InterPro" id="IPR011084">
    <property type="entry name" value="DRMBL"/>
</dbReference>
<feature type="compositionally biased region" description="Basic and acidic residues" evidence="17">
    <location>
        <begin position="401"/>
        <end position="410"/>
    </location>
</feature>
<evidence type="ECO:0000256" key="9">
    <source>
        <dbReference type="ARBA" id="ARBA00022801"/>
    </source>
</evidence>
<evidence type="ECO:0000256" key="14">
    <source>
        <dbReference type="ARBA" id="ARBA00039555"/>
    </source>
</evidence>
<evidence type="ECO:0000256" key="11">
    <source>
        <dbReference type="ARBA" id="ARBA00022895"/>
    </source>
</evidence>
<dbReference type="GO" id="GO:0036297">
    <property type="term" value="P:interstrand cross-link repair"/>
    <property type="evidence" value="ECO:0007669"/>
    <property type="project" value="TreeGrafter"/>
</dbReference>
<evidence type="ECO:0000256" key="13">
    <source>
        <dbReference type="ARBA" id="ARBA00023242"/>
    </source>
</evidence>
<organism evidence="19 20">
    <name type="scientific">Sylvietta virens</name>
    <name type="common">Green crombec</name>
    <dbReference type="NCBI Taxonomy" id="208069"/>
    <lineage>
        <taxon>Eukaryota</taxon>
        <taxon>Metazoa</taxon>
        <taxon>Chordata</taxon>
        <taxon>Craniata</taxon>
        <taxon>Vertebrata</taxon>
        <taxon>Euteleostomi</taxon>
        <taxon>Archelosauria</taxon>
        <taxon>Archosauria</taxon>
        <taxon>Dinosauria</taxon>
        <taxon>Saurischia</taxon>
        <taxon>Theropoda</taxon>
        <taxon>Coelurosauria</taxon>
        <taxon>Aves</taxon>
        <taxon>Neognathae</taxon>
        <taxon>Neoaves</taxon>
        <taxon>Telluraves</taxon>
        <taxon>Australaves</taxon>
        <taxon>Passeriformes</taxon>
        <taxon>Sylvioidea</taxon>
        <taxon>Sylviidae</taxon>
        <taxon>Acrocephalinae</taxon>
        <taxon>Sylvietta</taxon>
    </lineage>
</organism>
<evidence type="ECO:0000313" key="19">
    <source>
        <dbReference type="EMBL" id="NXK65027.1"/>
    </source>
</evidence>
<dbReference type="PANTHER" id="PTHR23240:SF26">
    <property type="entry name" value="5' EXONUCLEASE APOLLO"/>
    <property type="match status" value="1"/>
</dbReference>
<evidence type="ECO:0000256" key="12">
    <source>
        <dbReference type="ARBA" id="ARBA00023204"/>
    </source>
</evidence>
<reference evidence="19 20" key="1">
    <citation type="submission" date="2019-09" db="EMBL/GenBank/DDBJ databases">
        <title>Bird 10,000 Genomes (B10K) Project - Family phase.</title>
        <authorList>
            <person name="Zhang G."/>
        </authorList>
    </citation>
    <scope>NUCLEOTIDE SEQUENCE [LARGE SCALE GENOMIC DNA]</scope>
    <source>
        <strain evidence="19">B10K-DU-009-59</strain>
        <tissue evidence="19">Muscle</tissue>
    </source>
</reference>
<proteinExistence type="inferred from homology"/>
<dbReference type="GO" id="GO:0000723">
    <property type="term" value="P:telomere maintenance"/>
    <property type="evidence" value="ECO:0007669"/>
    <property type="project" value="TreeGrafter"/>
</dbReference>
<sequence length="538" mass="59521">RTRDSAPPLARSPGPPRAARACAALPAKTGVRGAGSSPAMSGMVLPGTPIAVDFWSLRKAAGARLFFLSHMHSDHTVGLSSTWSRPLYCSPLTARLLHRRLQVGVSRPARPSSPGHLHLPHPALISCAPSPACPNPHHLSCPALTPWPLQVPMCWIRPLEVGQSHVVDEVTVTVIDSNHCPGSVMFLFEGTFGTILYTGDFRYTSAMQGEPALRGRHIDRLYLDNTHCQPQRALPSRALATRQAAHLIRAHPQHHVVIGVYTLGKETLLVDLALEFSTWVVVSPWRLEQMRLLELPDVFTAEEGAGWIRAVDVAEIRWDTLVTWNTLHPTIAIIPTGRPVKVTHPNIHLIPYSDHSSFAELCEFVKWLKPCSIIPIVKGDMCQVYFQEYLSSAPQALPDFKVSKPVRESGQRQSRRRGQKPTSLWKRALRCSVPQGVVYESPEKNTEKPEMFTDVMVPQHNCEPALCSKEGCTYHRGEKEQLSGEQVGTAGAAPVSSEHLATGFAEQYLLTPLNVLKQNSSQTFHQLVEDFFRKGDTS</sequence>
<evidence type="ECO:0000256" key="1">
    <source>
        <dbReference type="ARBA" id="ARBA00001526"/>
    </source>
</evidence>
<keyword evidence="7" id="KW-0540">Nuclease</keyword>
<gene>
    <name evidence="19" type="primary">Dclre1b</name>
    <name evidence="19" type="ORF">SYLVIR_R12291</name>
</gene>
<evidence type="ECO:0000256" key="7">
    <source>
        <dbReference type="ARBA" id="ARBA00022722"/>
    </source>
</evidence>
<feature type="domain" description="DNA repair metallo-beta-lactamase" evidence="18">
    <location>
        <begin position="346"/>
        <end position="378"/>
    </location>
</feature>
<dbReference type="EC" id="3.5.2.6" evidence="5"/>
<accession>A0A7L0L8B7</accession>
<dbReference type="SUPFAM" id="SSF56281">
    <property type="entry name" value="Metallo-hydrolase/oxidoreductase"/>
    <property type="match status" value="1"/>
</dbReference>
<keyword evidence="10 19" id="KW-0269">Exonuclease</keyword>
<dbReference type="GO" id="GO:0000781">
    <property type="term" value="C:chromosome, telomeric region"/>
    <property type="evidence" value="ECO:0007669"/>
    <property type="project" value="UniProtKB-SubCell"/>
</dbReference>
<protein>
    <recommendedName>
        <fullName evidence="14">5' exonuclease Apollo</fullName>
        <ecNumber evidence="5">3.5.2.6</ecNumber>
    </recommendedName>
    <alternativeName>
        <fullName evidence="15">DNA cross-link repair 1B protein</fullName>
    </alternativeName>
    <alternativeName>
        <fullName evidence="16">SNM1 homolog B</fullName>
    </alternativeName>
</protein>
<dbReference type="EMBL" id="VXAN01000199">
    <property type="protein sequence ID" value="NXK65027.1"/>
    <property type="molecule type" value="Genomic_DNA"/>
</dbReference>
<evidence type="ECO:0000256" key="8">
    <source>
        <dbReference type="ARBA" id="ARBA00022763"/>
    </source>
</evidence>
<keyword evidence="6" id="KW-0158">Chromosome</keyword>
<dbReference type="PANTHER" id="PTHR23240">
    <property type="entry name" value="DNA CROSS-LINK REPAIR PROTEIN PSO2/SNM1-RELATED"/>
    <property type="match status" value="1"/>
</dbReference>
<keyword evidence="12" id="KW-0234">DNA repair</keyword>
<keyword evidence="9" id="KW-0378">Hydrolase</keyword>
<dbReference type="Pfam" id="PF07522">
    <property type="entry name" value="DRMBL"/>
    <property type="match status" value="1"/>
</dbReference>
<feature type="non-terminal residue" evidence="19">
    <location>
        <position position="538"/>
    </location>
</feature>
<dbReference type="GO" id="GO:0003684">
    <property type="term" value="F:damaged DNA binding"/>
    <property type="evidence" value="ECO:0007669"/>
    <property type="project" value="TreeGrafter"/>
</dbReference>
<feature type="region of interest" description="Disordered" evidence="17">
    <location>
        <begin position="401"/>
        <end position="423"/>
    </location>
</feature>
<dbReference type="Gene3D" id="3.60.15.10">
    <property type="entry name" value="Ribonuclease Z/Hydroxyacylglutathione hydrolase-like"/>
    <property type="match status" value="1"/>
</dbReference>
<comment type="subcellular location">
    <subcellularLocation>
        <location evidence="3">Chromosome</location>
        <location evidence="3">Telomere</location>
    </subcellularLocation>
    <subcellularLocation>
        <location evidence="2">Nucleus</location>
    </subcellularLocation>
</comment>
<evidence type="ECO:0000259" key="18">
    <source>
        <dbReference type="Pfam" id="PF07522"/>
    </source>
</evidence>
<dbReference type="GO" id="GO:0035312">
    <property type="term" value="F:5'-3' DNA exonuclease activity"/>
    <property type="evidence" value="ECO:0007669"/>
    <property type="project" value="TreeGrafter"/>
</dbReference>
<keyword evidence="13" id="KW-0539">Nucleus</keyword>
<keyword evidence="8" id="KW-0227">DNA damage</keyword>
<evidence type="ECO:0000256" key="10">
    <source>
        <dbReference type="ARBA" id="ARBA00022839"/>
    </source>
</evidence>
<dbReference type="CDD" id="cd16273">
    <property type="entry name" value="SNM1A-1C-like_MBL-fold"/>
    <property type="match status" value="1"/>
</dbReference>
<keyword evidence="20" id="KW-1185">Reference proteome</keyword>
<dbReference type="FunFam" id="3.40.50.12650:FF:000003">
    <property type="entry name" value="DNA cross-link repair 1B"/>
    <property type="match status" value="1"/>
</dbReference>
<dbReference type="Proteomes" id="UP000567822">
    <property type="component" value="Unassembled WGS sequence"/>
</dbReference>
<comment type="catalytic activity">
    <reaction evidence="1">
        <text>a beta-lactam + H2O = a substituted beta-amino acid</text>
        <dbReference type="Rhea" id="RHEA:20401"/>
        <dbReference type="ChEBI" id="CHEBI:15377"/>
        <dbReference type="ChEBI" id="CHEBI:35627"/>
        <dbReference type="ChEBI" id="CHEBI:140347"/>
        <dbReference type="EC" id="3.5.2.6"/>
    </reaction>
</comment>
<name>A0A7L0L8B7_9SYLV</name>
<dbReference type="GO" id="GO:0006303">
    <property type="term" value="P:double-strand break repair via nonhomologous end joining"/>
    <property type="evidence" value="ECO:0007669"/>
    <property type="project" value="TreeGrafter"/>
</dbReference>
<evidence type="ECO:0000256" key="2">
    <source>
        <dbReference type="ARBA" id="ARBA00004123"/>
    </source>
</evidence>
<evidence type="ECO:0000256" key="5">
    <source>
        <dbReference type="ARBA" id="ARBA00012865"/>
    </source>
</evidence>
<evidence type="ECO:0000256" key="3">
    <source>
        <dbReference type="ARBA" id="ARBA00004574"/>
    </source>
</evidence>
<evidence type="ECO:0000256" key="16">
    <source>
        <dbReference type="ARBA" id="ARBA00042738"/>
    </source>
</evidence>
<feature type="non-terminal residue" evidence="19">
    <location>
        <position position="1"/>
    </location>
</feature>
<dbReference type="AlphaFoldDB" id="A0A7L0L8B7"/>
<evidence type="ECO:0000256" key="6">
    <source>
        <dbReference type="ARBA" id="ARBA00022454"/>
    </source>
</evidence>
<dbReference type="GO" id="GO:0005634">
    <property type="term" value="C:nucleus"/>
    <property type="evidence" value="ECO:0007669"/>
    <property type="project" value="UniProtKB-SubCell"/>
</dbReference>
<dbReference type="InterPro" id="IPR036866">
    <property type="entry name" value="RibonucZ/Hydroxyglut_hydro"/>
</dbReference>